<dbReference type="EMBL" id="CADCUJ010000110">
    <property type="protein sequence ID" value="CAA9364790.1"/>
    <property type="molecule type" value="Genomic_DNA"/>
</dbReference>
<name>A0A6J4MRS9_9ACTN</name>
<dbReference type="InterPro" id="IPR050300">
    <property type="entry name" value="GDXG_lipolytic_enzyme"/>
</dbReference>
<dbReference type="AlphaFoldDB" id="A0A6J4MRS9"/>
<dbReference type="SUPFAM" id="SSF53474">
    <property type="entry name" value="alpha/beta-Hydrolases"/>
    <property type="match status" value="1"/>
</dbReference>
<keyword evidence="2" id="KW-0812">Transmembrane</keyword>
<feature type="transmembrane region" description="Helical" evidence="2">
    <location>
        <begin position="66"/>
        <end position="84"/>
    </location>
</feature>
<evidence type="ECO:0000313" key="4">
    <source>
        <dbReference type="EMBL" id="CAA9364790.1"/>
    </source>
</evidence>
<dbReference type="Pfam" id="PF20434">
    <property type="entry name" value="BD-FAE"/>
    <property type="match status" value="1"/>
</dbReference>
<sequence length="343" mass="36789">MLVSVTRRRGLTALHVTRVRRSRVPARHRTLREQKPALYDDATGGDRFEGENSMQVRLKSSQAGRVAGWLAAALSVAGLVLGGVQGPAVAASDRYLDPIFSSVRVDKDLVYGRVDHGGGDVERLKLDLYRPSGDTKSNRPVLIFVHGGDSSVDKGFKRNRMVPKGFAHRGFVAAAINYRDGTNGTSRASQHDTRAAVRWFRANADRYRVSPSRIVVMGSSAGGVNVLHVAFNPDDAGSSGHPGFSSKVAAAISVAGADAEPQHIGTGEPPIAMVHAADDTTVPIAAARATCEQTKASGNVCTFFEYAEGGHPPEFLTENLARITEQSSRFICRQVLDRVSCRG</sequence>
<dbReference type="InterPro" id="IPR049492">
    <property type="entry name" value="BD-FAE-like_dom"/>
</dbReference>
<evidence type="ECO:0000259" key="3">
    <source>
        <dbReference type="Pfam" id="PF20434"/>
    </source>
</evidence>
<feature type="domain" description="BD-FAE-like" evidence="3">
    <location>
        <begin position="126"/>
        <end position="225"/>
    </location>
</feature>
<organism evidence="4">
    <name type="scientific">uncultured Nocardioidaceae bacterium</name>
    <dbReference type="NCBI Taxonomy" id="253824"/>
    <lineage>
        <taxon>Bacteria</taxon>
        <taxon>Bacillati</taxon>
        <taxon>Actinomycetota</taxon>
        <taxon>Actinomycetes</taxon>
        <taxon>Propionibacteriales</taxon>
        <taxon>Nocardioidaceae</taxon>
        <taxon>environmental samples</taxon>
    </lineage>
</organism>
<dbReference type="GO" id="GO:0016787">
    <property type="term" value="F:hydrolase activity"/>
    <property type="evidence" value="ECO:0007669"/>
    <property type="project" value="UniProtKB-KW"/>
</dbReference>
<evidence type="ECO:0000256" key="2">
    <source>
        <dbReference type="SAM" id="Phobius"/>
    </source>
</evidence>
<reference evidence="4" key="1">
    <citation type="submission" date="2020-02" db="EMBL/GenBank/DDBJ databases">
        <authorList>
            <person name="Meier V. D."/>
        </authorList>
    </citation>
    <scope>NUCLEOTIDE SEQUENCE</scope>
    <source>
        <strain evidence="4">AVDCRST_MAG72</strain>
    </source>
</reference>
<proteinExistence type="predicted"/>
<keyword evidence="1" id="KW-0378">Hydrolase</keyword>
<evidence type="ECO:0000256" key="1">
    <source>
        <dbReference type="ARBA" id="ARBA00022801"/>
    </source>
</evidence>
<keyword evidence="2" id="KW-0472">Membrane</keyword>
<dbReference type="PANTHER" id="PTHR48081">
    <property type="entry name" value="AB HYDROLASE SUPERFAMILY PROTEIN C4A8.06C"/>
    <property type="match status" value="1"/>
</dbReference>
<gene>
    <name evidence="4" type="ORF">AVDCRST_MAG72-2606</name>
</gene>
<dbReference type="Gene3D" id="3.40.50.1820">
    <property type="entry name" value="alpha/beta hydrolase"/>
    <property type="match status" value="1"/>
</dbReference>
<accession>A0A6J4MRS9</accession>
<protein>
    <recommendedName>
        <fullName evidence="3">BD-FAE-like domain-containing protein</fullName>
    </recommendedName>
</protein>
<dbReference type="InterPro" id="IPR029058">
    <property type="entry name" value="AB_hydrolase_fold"/>
</dbReference>
<keyword evidence="2" id="KW-1133">Transmembrane helix</keyword>